<evidence type="ECO:0000256" key="4">
    <source>
        <dbReference type="ARBA" id="ARBA00022679"/>
    </source>
</evidence>
<dbReference type="OrthoDB" id="248923at2759"/>
<keyword evidence="14" id="KW-1185">Reference proteome</keyword>
<accession>A0A267EVI6</accession>
<keyword evidence="4" id="KW-0808">Transferase</keyword>
<dbReference type="InterPro" id="IPR011009">
    <property type="entry name" value="Kinase-like_dom_sf"/>
</dbReference>
<dbReference type="AlphaFoldDB" id="A0A267EVI6"/>
<evidence type="ECO:0000256" key="1">
    <source>
        <dbReference type="ARBA" id="ARBA00010886"/>
    </source>
</evidence>
<evidence type="ECO:0000256" key="11">
    <source>
        <dbReference type="SAM" id="MobiDB-lite"/>
    </source>
</evidence>
<evidence type="ECO:0000256" key="9">
    <source>
        <dbReference type="ARBA" id="ARBA00048679"/>
    </source>
</evidence>
<comment type="catalytic activity">
    <reaction evidence="9">
        <text>L-seryl-[protein] + ATP = O-phospho-L-seryl-[protein] + ADP + H(+)</text>
        <dbReference type="Rhea" id="RHEA:17989"/>
        <dbReference type="Rhea" id="RHEA-COMP:9863"/>
        <dbReference type="Rhea" id="RHEA-COMP:11604"/>
        <dbReference type="ChEBI" id="CHEBI:15378"/>
        <dbReference type="ChEBI" id="CHEBI:29999"/>
        <dbReference type="ChEBI" id="CHEBI:30616"/>
        <dbReference type="ChEBI" id="CHEBI:83421"/>
        <dbReference type="ChEBI" id="CHEBI:456216"/>
        <dbReference type="EC" id="2.7.11.1"/>
    </reaction>
</comment>
<sequence>MVSFVNHTQNCHSKVNTLFFREKMLTIKDYQILQYLGSGTFGTCSKVCLKADPTKIFAWKETDYNQFSESQLQMLCQEVNLLRSLQHQNIVRFYGRIVDKSTGRLYVVMEYCSNGDLSSLIAYFSGVNRLLPNCLVPESFVRRVCAQILSALDYCHSGNILHRDLKPANVLLDSDWNAKLADFGLSRVLSSMQSLATTFVGTPMYMSPELLGDSEAEGFSTPKSDIWALGCVLHELMALKPPFSAQSKPELRHRIRSGCHADLPVMFSPSLRHLATEMVVVDHSKRPSAGELLGRAEVRLWSVSKTKDFGCSVYTRGRAELQLMQADLSDKEAKLAERERLLAEAEEKVNQRQTELVELDKALKEKQQLIAKATGSVARPRRHTETGVQAMKPKQQQQKCQLQQPAARHRIALQSIDCSPIAAVSNSPQQQQQQQQLLERGTTVVRDARKVTLAKGKYVSPVATPPDGCEQRRAPQPGRYEPVLDMTLRRRQKQLLQKCSPDPGACV</sequence>
<dbReference type="GO" id="GO:0004674">
    <property type="term" value="F:protein serine/threonine kinase activity"/>
    <property type="evidence" value="ECO:0007669"/>
    <property type="project" value="UniProtKB-KW"/>
</dbReference>
<evidence type="ECO:0000313" key="14">
    <source>
        <dbReference type="Proteomes" id="UP000215902"/>
    </source>
</evidence>
<evidence type="ECO:0000259" key="12">
    <source>
        <dbReference type="PROSITE" id="PS50011"/>
    </source>
</evidence>
<dbReference type="InterPro" id="IPR051131">
    <property type="entry name" value="NEK_Ser/Thr_kinase_NIMA"/>
</dbReference>
<feature type="region of interest" description="Disordered" evidence="11">
    <location>
        <begin position="461"/>
        <end position="482"/>
    </location>
</feature>
<dbReference type="GO" id="GO:0005524">
    <property type="term" value="F:ATP binding"/>
    <property type="evidence" value="ECO:0007669"/>
    <property type="project" value="UniProtKB-KW"/>
</dbReference>
<comment type="caution">
    <text evidence="13">The sequence shown here is derived from an EMBL/GenBank/DDBJ whole genome shotgun (WGS) entry which is preliminary data.</text>
</comment>
<dbReference type="InterPro" id="IPR008271">
    <property type="entry name" value="Ser/Thr_kinase_AS"/>
</dbReference>
<keyword evidence="6" id="KW-0418">Kinase</keyword>
<dbReference type="SMART" id="SM00220">
    <property type="entry name" value="S_TKc"/>
    <property type="match status" value="1"/>
</dbReference>
<feature type="coiled-coil region" evidence="10">
    <location>
        <begin position="321"/>
        <end position="362"/>
    </location>
</feature>
<comment type="similarity">
    <text evidence="1">Belongs to the protein kinase superfamily. NEK Ser/Thr protein kinase family. NIMA subfamily.</text>
</comment>
<evidence type="ECO:0000256" key="6">
    <source>
        <dbReference type="ARBA" id="ARBA00022777"/>
    </source>
</evidence>
<dbReference type="Gene3D" id="1.10.510.10">
    <property type="entry name" value="Transferase(Phosphotransferase) domain 1"/>
    <property type="match status" value="1"/>
</dbReference>
<protein>
    <recommendedName>
        <fullName evidence="2">non-specific serine/threonine protein kinase</fullName>
        <ecNumber evidence="2">2.7.11.1</ecNumber>
    </recommendedName>
</protein>
<evidence type="ECO:0000256" key="2">
    <source>
        <dbReference type="ARBA" id="ARBA00012513"/>
    </source>
</evidence>
<comment type="catalytic activity">
    <reaction evidence="8">
        <text>L-threonyl-[protein] + ATP = O-phospho-L-threonyl-[protein] + ADP + H(+)</text>
        <dbReference type="Rhea" id="RHEA:46608"/>
        <dbReference type="Rhea" id="RHEA-COMP:11060"/>
        <dbReference type="Rhea" id="RHEA-COMP:11605"/>
        <dbReference type="ChEBI" id="CHEBI:15378"/>
        <dbReference type="ChEBI" id="CHEBI:30013"/>
        <dbReference type="ChEBI" id="CHEBI:30616"/>
        <dbReference type="ChEBI" id="CHEBI:61977"/>
        <dbReference type="ChEBI" id="CHEBI:456216"/>
        <dbReference type="EC" id="2.7.11.1"/>
    </reaction>
</comment>
<dbReference type="EC" id="2.7.11.1" evidence="2"/>
<dbReference type="STRING" id="282301.A0A267EVI6"/>
<keyword evidence="3" id="KW-0723">Serine/threonine-protein kinase</keyword>
<evidence type="ECO:0000313" key="13">
    <source>
        <dbReference type="EMBL" id="PAA64974.1"/>
    </source>
</evidence>
<reference evidence="13 14" key="1">
    <citation type="submission" date="2017-06" db="EMBL/GenBank/DDBJ databases">
        <title>A platform for efficient transgenesis in Macrostomum lignano, a flatworm model organism for stem cell research.</title>
        <authorList>
            <person name="Berezikov E."/>
        </authorList>
    </citation>
    <scope>NUCLEOTIDE SEQUENCE [LARGE SCALE GENOMIC DNA]</scope>
    <source>
        <strain evidence="13">DV1</strain>
        <tissue evidence="13">Whole organism</tissue>
    </source>
</reference>
<gene>
    <name evidence="13" type="ORF">BOX15_Mlig029462g1</name>
</gene>
<dbReference type="InterPro" id="IPR000719">
    <property type="entry name" value="Prot_kinase_dom"/>
</dbReference>
<dbReference type="SUPFAM" id="SSF56112">
    <property type="entry name" value="Protein kinase-like (PK-like)"/>
    <property type="match status" value="1"/>
</dbReference>
<feature type="domain" description="Protein kinase" evidence="12">
    <location>
        <begin position="30"/>
        <end position="300"/>
    </location>
</feature>
<dbReference type="Proteomes" id="UP000215902">
    <property type="component" value="Unassembled WGS sequence"/>
</dbReference>
<keyword evidence="10" id="KW-0175">Coiled coil</keyword>
<evidence type="ECO:0000256" key="5">
    <source>
        <dbReference type="ARBA" id="ARBA00022741"/>
    </source>
</evidence>
<evidence type="ECO:0000256" key="7">
    <source>
        <dbReference type="ARBA" id="ARBA00022840"/>
    </source>
</evidence>
<name>A0A267EVI6_9PLAT</name>
<organism evidence="13 14">
    <name type="scientific">Macrostomum lignano</name>
    <dbReference type="NCBI Taxonomy" id="282301"/>
    <lineage>
        <taxon>Eukaryota</taxon>
        <taxon>Metazoa</taxon>
        <taxon>Spiralia</taxon>
        <taxon>Lophotrochozoa</taxon>
        <taxon>Platyhelminthes</taxon>
        <taxon>Rhabditophora</taxon>
        <taxon>Macrostomorpha</taxon>
        <taxon>Macrostomida</taxon>
        <taxon>Macrostomidae</taxon>
        <taxon>Macrostomum</taxon>
    </lineage>
</organism>
<dbReference type="PANTHER" id="PTHR44899:SF10">
    <property type="entry name" value="NIMA-RELATED KINASE 2"/>
    <property type="match status" value="1"/>
</dbReference>
<dbReference type="PANTHER" id="PTHR44899">
    <property type="entry name" value="CAMK FAMILY PROTEIN KINASE"/>
    <property type="match status" value="1"/>
</dbReference>
<dbReference type="Pfam" id="PF00069">
    <property type="entry name" value="Pkinase"/>
    <property type="match status" value="1"/>
</dbReference>
<proteinExistence type="inferred from homology"/>
<keyword evidence="5" id="KW-0547">Nucleotide-binding</keyword>
<keyword evidence="7" id="KW-0067">ATP-binding</keyword>
<dbReference type="EMBL" id="NIVC01001696">
    <property type="protein sequence ID" value="PAA64974.1"/>
    <property type="molecule type" value="Genomic_DNA"/>
</dbReference>
<evidence type="ECO:0000256" key="10">
    <source>
        <dbReference type="SAM" id="Coils"/>
    </source>
</evidence>
<dbReference type="PROSITE" id="PS00108">
    <property type="entry name" value="PROTEIN_KINASE_ST"/>
    <property type="match status" value="1"/>
</dbReference>
<evidence type="ECO:0000256" key="8">
    <source>
        <dbReference type="ARBA" id="ARBA00047899"/>
    </source>
</evidence>
<evidence type="ECO:0000256" key="3">
    <source>
        <dbReference type="ARBA" id="ARBA00022527"/>
    </source>
</evidence>
<dbReference type="PROSITE" id="PS50011">
    <property type="entry name" value="PROTEIN_KINASE_DOM"/>
    <property type="match status" value="1"/>
</dbReference>